<dbReference type="RefSeq" id="WP_131151046.1">
    <property type="nucleotide sequence ID" value="NZ_SJTG01000001.1"/>
</dbReference>
<accession>A0A4R0YXZ7</accession>
<dbReference type="PANTHER" id="PTHR42776:SF27">
    <property type="entry name" value="DIPEPTIDYL PEPTIDASE FAMILY MEMBER 6"/>
    <property type="match status" value="1"/>
</dbReference>
<dbReference type="Proteomes" id="UP000291822">
    <property type="component" value="Unassembled WGS sequence"/>
</dbReference>
<dbReference type="SUPFAM" id="SSF53474">
    <property type="entry name" value="alpha/beta-Hydrolases"/>
    <property type="match status" value="1"/>
</dbReference>
<evidence type="ECO:0000259" key="3">
    <source>
        <dbReference type="Pfam" id="PF00326"/>
    </source>
</evidence>
<sequence length="690" mass="75892">MPVLTTSLRAVALCALLLPFGTASATSPADRLQQVLRESREQPTAPLLPRADFQTRTGLRFVRLSPDGLHVSWIWVQPNGSSVWLMDVATGKPRQLLASTQASSLEWMADGKQLLLEQRGRVAVLPMDGGEARWVTSLDAVREQLLLGPDATFPNRFLVRERDPESKHFRLLRVTTDQHQEVLYDDVDAPADLAFDREGKLAFVSTADMQGRHVRRNTVTGWQRFFDCSALTRCAPIAVMADGRLLMRSGRESDLQQLVAIDPSTKRSTTLHKDPEGIADLADVTLDQRTAQPLFAAYDTDRHHTYAVRDDLRPAMQWLDRHFARSNLDVDRASNGVLLVIERSDRLQRDRYFVFDPSKQALTPIAEDQQTSARKLPETAMAYRIPVSWTASDGMRLYGFLSLPPGLDPAKVPLVLRPHGGPKAQTRPGYDMITQFLVNRGYAVFEPNYRTSVGYGRTYLFAAHGDWGHGRNYRDMLEGMDWLLAQGVGDRHRQAIVGHSYGGFATLLGLTYDSARFLAGVGMASPPDLAAAFRQIAANPTSPGAIPVGAELSELGSGVDNVAAMDRLSREAPARAIAQMNRPLVLIAGAKDDLVSVASVTDYAGQLAAAHKPVALLVDPDSGHQLEAPQARLATLYLLEAALARSLGGRVDDPVDAALASYLGKNLRLDTWDRPLGTPRVDLDHTRVPE</sequence>
<dbReference type="PANTHER" id="PTHR42776">
    <property type="entry name" value="SERINE PEPTIDASE S9 FAMILY MEMBER"/>
    <property type="match status" value="1"/>
</dbReference>
<dbReference type="SUPFAM" id="SSF82171">
    <property type="entry name" value="DPP6 N-terminal domain-like"/>
    <property type="match status" value="1"/>
</dbReference>
<feature type="signal peptide" evidence="2">
    <location>
        <begin position="1"/>
        <end position="25"/>
    </location>
</feature>
<feature type="chain" id="PRO_5020926834" evidence="2">
    <location>
        <begin position="26"/>
        <end position="690"/>
    </location>
</feature>
<evidence type="ECO:0000256" key="2">
    <source>
        <dbReference type="SAM" id="SignalP"/>
    </source>
</evidence>
<dbReference type="GO" id="GO:0004252">
    <property type="term" value="F:serine-type endopeptidase activity"/>
    <property type="evidence" value="ECO:0007669"/>
    <property type="project" value="TreeGrafter"/>
</dbReference>
<keyword evidence="1" id="KW-0378">Hydrolase</keyword>
<keyword evidence="2" id="KW-0732">Signal</keyword>
<protein>
    <submittedName>
        <fullName evidence="4">S9 family peptidase</fullName>
    </submittedName>
</protein>
<organism evidence="4 5">
    <name type="scientific">Dyella soli</name>
    <dbReference type="NCBI Taxonomy" id="522319"/>
    <lineage>
        <taxon>Bacteria</taxon>
        <taxon>Pseudomonadati</taxon>
        <taxon>Pseudomonadota</taxon>
        <taxon>Gammaproteobacteria</taxon>
        <taxon>Lysobacterales</taxon>
        <taxon>Rhodanobacteraceae</taxon>
        <taxon>Dyella</taxon>
    </lineage>
</organism>
<gene>
    <name evidence="4" type="ORF">EZM97_02090</name>
</gene>
<keyword evidence="5" id="KW-1185">Reference proteome</keyword>
<evidence type="ECO:0000256" key="1">
    <source>
        <dbReference type="ARBA" id="ARBA00022801"/>
    </source>
</evidence>
<dbReference type="InterPro" id="IPR011042">
    <property type="entry name" value="6-blade_b-propeller_TolB-like"/>
</dbReference>
<name>A0A4R0YXZ7_9GAMM</name>
<comment type="caution">
    <text evidence="4">The sequence shown here is derived from an EMBL/GenBank/DDBJ whole genome shotgun (WGS) entry which is preliminary data.</text>
</comment>
<dbReference type="AlphaFoldDB" id="A0A4R0YXZ7"/>
<dbReference type="GO" id="GO:0006508">
    <property type="term" value="P:proteolysis"/>
    <property type="evidence" value="ECO:0007669"/>
    <property type="project" value="InterPro"/>
</dbReference>
<dbReference type="EMBL" id="SJTG01000001">
    <property type="protein sequence ID" value="TCI12174.1"/>
    <property type="molecule type" value="Genomic_DNA"/>
</dbReference>
<evidence type="ECO:0000313" key="5">
    <source>
        <dbReference type="Proteomes" id="UP000291822"/>
    </source>
</evidence>
<evidence type="ECO:0000313" key="4">
    <source>
        <dbReference type="EMBL" id="TCI12174.1"/>
    </source>
</evidence>
<dbReference type="Gene3D" id="3.40.50.1820">
    <property type="entry name" value="alpha/beta hydrolase"/>
    <property type="match status" value="1"/>
</dbReference>
<reference evidence="4 5" key="1">
    <citation type="submission" date="2019-02" db="EMBL/GenBank/DDBJ databases">
        <title>Dyella amyloliquefaciens sp. nov., isolated from forest soil.</title>
        <authorList>
            <person name="Gao Z.-H."/>
            <person name="Qiu L.-H."/>
        </authorList>
    </citation>
    <scope>NUCLEOTIDE SEQUENCE [LARGE SCALE GENOMIC DNA]</scope>
    <source>
        <strain evidence="4 5">KACC 12747</strain>
    </source>
</reference>
<feature type="domain" description="Peptidase S9 prolyl oligopeptidase catalytic" evidence="3">
    <location>
        <begin position="430"/>
        <end position="636"/>
    </location>
</feature>
<dbReference type="Gene3D" id="2.120.10.30">
    <property type="entry name" value="TolB, C-terminal domain"/>
    <property type="match status" value="1"/>
</dbReference>
<dbReference type="Pfam" id="PF00326">
    <property type="entry name" value="Peptidase_S9"/>
    <property type="match status" value="1"/>
</dbReference>
<proteinExistence type="predicted"/>
<dbReference type="InterPro" id="IPR029058">
    <property type="entry name" value="AB_hydrolase_fold"/>
</dbReference>
<dbReference type="InterPro" id="IPR001375">
    <property type="entry name" value="Peptidase_S9_cat"/>
</dbReference>